<evidence type="ECO:0000256" key="1">
    <source>
        <dbReference type="PROSITE-ProRule" id="PRU00176"/>
    </source>
</evidence>
<evidence type="ECO:0000313" key="3">
    <source>
        <dbReference type="Proteomes" id="UP000887565"/>
    </source>
</evidence>
<keyword evidence="1" id="KW-0694">RNA-binding</keyword>
<dbReference type="SUPFAM" id="SSF54928">
    <property type="entry name" value="RNA-binding domain, RBD"/>
    <property type="match status" value="1"/>
</dbReference>
<dbReference type="WBParaSite" id="nRc.2.0.1.t47809-RA">
    <property type="protein sequence ID" value="nRc.2.0.1.t47809-RA"/>
    <property type="gene ID" value="nRc.2.0.1.g47809"/>
</dbReference>
<dbReference type="Proteomes" id="UP000887565">
    <property type="component" value="Unplaced"/>
</dbReference>
<protein>
    <submittedName>
        <fullName evidence="4">RRM domain-containing protein</fullName>
    </submittedName>
</protein>
<feature type="domain" description="RRM" evidence="2">
    <location>
        <begin position="30"/>
        <end position="117"/>
    </location>
</feature>
<sequence>MEDFMSTLATAVTKTTIHRSSTFDCPAPSRCLGVFGMNINTTESTLAHYFQPFGKVEKIQIVYDAKTGRSRGFGFIYFDNVQDAIEVKFILKYGTLISGAANNGLTLLAQKNFISAQ</sequence>
<organism evidence="3 4">
    <name type="scientific">Romanomermis culicivorax</name>
    <name type="common">Nematode worm</name>
    <dbReference type="NCBI Taxonomy" id="13658"/>
    <lineage>
        <taxon>Eukaryota</taxon>
        <taxon>Metazoa</taxon>
        <taxon>Ecdysozoa</taxon>
        <taxon>Nematoda</taxon>
        <taxon>Enoplea</taxon>
        <taxon>Dorylaimia</taxon>
        <taxon>Mermithida</taxon>
        <taxon>Mermithoidea</taxon>
        <taxon>Mermithidae</taxon>
        <taxon>Romanomermis</taxon>
    </lineage>
</organism>
<dbReference type="SMART" id="SM00360">
    <property type="entry name" value="RRM"/>
    <property type="match status" value="1"/>
</dbReference>
<keyword evidence="3" id="KW-1185">Reference proteome</keyword>
<dbReference type="InterPro" id="IPR050441">
    <property type="entry name" value="RBM"/>
</dbReference>
<name>A0A915L9S6_ROMCU</name>
<dbReference type="InterPro" id="IPR012677">
    <property type="entry name" value="Nucleotide-bd_a/b_plait_sf"/>
</dbReference>
<dbReference type="PANTHER" id="PTHR48034">
    <property type="entry name" value="TRANSFORMER-2 SEX-DETERMINING PROTEIN-RELATED"/>
    <property type="match status" value="1"/>
</dbReference>
<evidence type="ECO:0000259" key="2">
    <source>
        <dbReference type="PROSITE" id="PS50102"/>
    </source>
</evidence>
<dbReference type="InterPro" id="IPR035979">
    <property type="entry name" value="RBD_domain_sf"/>
</dbReference>
<dbReference type="AlphaFoldDB" id="A0A915L9S6"/>
<dbReference type="PROSITE" id="PS50102">
    <property type="entry name" value="RRM"/>
    <property type="match status" value="1"/>
</dbReference>
<reference evidence="4" key="1">
    <citation type="submission" date="2022-11" db="UniProtKB">
        <authorList>
            <consortium name="WormBaseParasite"/>
        </authorList>
    </citation>
    <scope>IDENTIFICATION</scope>
</reference>
<evidence type="ECO:0000313" key="4">
    <source>
        <dbReference type="WBParaSite" id="nRc.2.0.1.t47809-RA"/>
    </source>
</evidence>
<accession>A0A915L9S6</accession>
<dbReference type="GO" id="GO:0003723">
    <property type="term" value="F:RNA binding"/>
    <property type="evidence" value="ECO:0007669"/>
    <property type="project" value="UniProtKB-UniRule"/>
</dbReference>
<dbReference type="Gene3D" id="3.30.70.330">
    <property type="match status" value="1"/>
</dbReference>
<proteinExistence type="predicted"/>
<dbReference type="Pfam" id="PF00076">
    <property type="entry name" value="RRM_1"/>
    <property type="match status" value="1"/>
</dbReference>
<dbReference type="InterPro" id="IPR000504">
    <property type="entry name" value="RRM_dom"/>
</dbReference>